<evidence type="ECO:0000313" key="1">
    <source>
        <dbReference type="EMBL" id="PZF73014.1"/>
    </source>
</evidence>
<dbReference type="EMBL" id="QKTW01000016">
    <property type="protein sequence ID" value="PZF73014.1"/>
    <property type="molecule type" value="Genomic_DNA"/>
</dbReference>
<proteinExistence type="predicted"/>
<organism evidence="1 2">
    <name type="scientific">Taibaiella soli</name>
    <dbReference type="NCBI Taxonomy" id="1649169"/>
    <lineage>
        <taxon>Bacteria</taxon>
        <taxon>Pseudomonadati</taxon>
        <taxon>Bacteroidota</taxon>
        <taxon>Chitinophagia</taxon>
        <taxon>Chitinophagales</taxon>
        <taxon>Chitinophagaceae</taxon>
        <taxon>Taibaiella</taxon>
    </lineage>
</organism>
<dbReference type="AlphaFoldDB" id="A0A2W2AY90"/>
<gene>
    <name evidence="1" type="ORF">DN068_11435</name>
</gene>
<reference evidence="1 2" key="1">
    <citation type="submission" date="2018-06" db="EMBL/GenBank/DDBJ databases">
        <title>Mucibacter soli gen. nov., sp. nov., a new member of the family Chitinophagaceae producing mucin.</title>
        <authorList>
            <person name="Kim M.-K."/>
            <person name="Park S."/>
            <person name="Kim T.-S."/>
            <person name="Joung Y."/>
            <person name="Han J.-H."/>
            <person name="Kim S.B."/>
        </authorList>
    </citation>
    <scope>NUCLEOTIDE SEQUENCE [LARGE SCALE GENOMIC DNA]</scope>
    <source>
        <strain evidence="1 2">R1-15</strain>
    </source>
</reference>
<name>A0A2W2AY90_9BACT</name>
<comment type="caution">
    <text evidence="1">The sequence shown here is derived from an EMBL/GenBank/DDBJ whole genome shotgun (WGS) entry which is preliminary data.</text>
</comment>
<protein>
    <submittedName>
        <fullName evidence="1">Uncharacterized protein</fullName>
    </submittedName>
</protein>
<dbReference type="Proteomes" id="UP000248745">
    <property type="component" value="Unassembled WGS sequence"/>
</dbReference>
<sequence length="121" mass="14022">MSWPDVHCFDSDGKAVMPYNCANSLSKFVNDIGNGQVRYLDTMQDLKHFLDNNNYFNPDGERVLASNLPKRKFYVFYHYLYVMIEGTKTDSTILQRIRSAQKIASEKNVLLFLATQTSEHM</sequence>
<accession>A0A2W2AY90</accession>
<evidence type="ECO:0000313" key="2">
    <source>
        <dbReference type="Proteomes" id="UP000248745"/>
    </source>
</evidence>
<keyword evidence="2" id="KW-1185">Reference proteome</keyword>